<organism evidence="1 2">
    <name type="scientific">Arsenicicoccus piscis</name>
    <dbReference type="NCBI Taxonomy" id="673954"/>
    <lineage>
        <taxon>Bacteria</taxon>
        <taxon>Bacillati</taxon>
        <taxon>Actinomycetota</taxon>
        <taxon>Actinomycetes</taxon>
        <taxon>Micrococcales</taxon>
        <taxon>Intrasporangiaceae</taxon>
        <taxon>Arsenicicoccus</taxon>
    </lineage>
</organism>
<dbReference type="Pfam" id="PF02567">
    <property type="entry name" value="PhzC-PhzF"/>
    <property type="match status" value="1"/>
</dbReference>
<dbReference type="EMBL" id="BSUJ01000001">
    <property type="protein sequence ID" value="GMA21886.1"/>
    <property type="molecule type" value="Genomic_DNA"/>
</dbReference>
<dbReference type="PANTHER" id="PTHR13774:SF32">
    <property type="entry name" value="ANTISENSE-ENHANCING SEQUENCE 1"/>
    <property type="match status" value="1"/>
</dbReference>
<dbReference type="NCBIfam" id="TIGR00654">
    <property type="entry name" value="PhzF_family"/>
    <property type="match status" value="1"/>
</dbReference>
<evidence type="ECO:0000313" key="2">
    <source>
        <dbReference type="Proteomes" id="UP001157109"/>
    </source>
</evidence>
<dbReference type="PIRSF" id="PIRSF016184">
    <property type="entry name" value="PhzC_PhzF"/>
    <property type="match status" value="1"/>
</dbReference>
<dbReference type="RefSeq" id="WP_284285071.1">
    <property type="nucleotide sequence ID" value="NZ_BSUJ01000001.1"/>
</dbReference>
<sequence>MARNFRILNIFTLPDQDYSGNPLCVFEDGRGLSEDDMLALAGQMGMETIVLVPEAGKDGSTLARFFQPHRETGFAGSASIGAAYVLRQLGGDSVEGTRGGITVHRRAEDITVWHDQDDLWWIDGRPSTVRPINTETRFLAGLVGRKIGALGSPVMAVKGSREAVVIPLKTVQDVHDANLDARLLHQYALLLNTEPTVYVFAKSDDHTIEGRMFYGPSGGVLEVPATASGTGNLGTYLATNGDSGVRYTVNQGSEVGRPSVMELTIGQDGKVSVGGRVRQVATGVVGS</sequence>
<proteinExistence type="predicted"/>
<dbReference type="PANTHER" id="PTHR13774">
    <property type="entry name" value="PHENAZINE BIOSYNTHESIS PROTEIN"/>
    <property type="match status" value="1"/>
</dbReference>
<protein>
    <recommendedName>
        <fullName evidence="3">PhzF family phenazine biosynthesis protein</fullName>
    </recommendedName>
</protein>
<dbReference type="SUPFAM" id="SSF54506">
    <property type="entry name" value="Diaminopimelate epimerase-like"/>
    <property type="match status" value="1"/>
</dbReference>
<reference evidence="2" key="1">
    <citation type="journal article" date="2019" name="Int. J. Syst. Evol. Microbiol.">
        <title>The Global Catalogue of Microorganisms (GCM) 10K type strain sequencing project: providing services to taxonomists for standard genome sequencing and annotation.</title>
        <authorList>
            <consortium name="The Broad Institute Genomics Platform"/>
            <consortium name="The Broad Institute Genome Sequencing Center for Infectious Disease"/>
            <person name="Wu L."/>
            <person name="Ma J."/>
        </authorList>
    </citation>
    <scope>NUCLEOTIDE SEQUENCE [LARGE SCALE GENOMIC DNA]</scope>
    <source>
        <strain evidence="2">NBRC 105830</strain>
    </source>
</reference>
<keyword evidence="2" id="KW-1185">Reference proteome</keyword>
<evidence type="ECO:0000313" key="1">
    <source>
        <dbReference type="EMBL" id="GMA21886.1"/>
    </source>
</evidence>
<gene>
    <name evidence="1" type="ORF">GCM10025862_39070</name>
</gene>
<accession>A0ABQ6HV48</accession>
<dbReference type="InterPro" id="IPR003719">
    <property type="entry name" value="Phenazine_PhzF-like"/>
</dbReference>
<dbReference type="Proteomes" id="UP001157109">
    <property type="component" value="Unassembled WGS sequence"/>
</dbReference>
<comment type="caution">
    <text evidence="1">The sequence shown here is derived from an EMBL/GenBank/DDBJ whole genome shotgun (WGS) entry which is preliminary data.</text>
</comment>
<dbReference type="Gene3D" id="3.10.310.10">
    <property type="entry name" value="Diaminopimelate Epimerase, Chain A, domain 1"/>
    <property type="match status" value="2"/>
</dbReference>
<name>A0ABQ6HV48_9MICO</name>
<evidence type="ECO:0008006" key="3">
    <source>
        <dbReference type="Google" id="ProtNLM"/>
    </source>
</evidence>